<feature type="transmembrane region" description="Helical" evidence="10">
    <location>
        <begin position="206"/>
        <end position="223"/>
    </location>
</feature>
<feature type="transmembrane region" description="Helical" evidence="10">
    <location>
        <begin position="310"/>
        <end position="332"/>
    </location>
</feature>
<keyword evidence="4" id="KW-0926">Vacuole</keyword>
<comment type="subcellular location">
    <subcellularLocation>
        <location evidence="1">Vacuole membrane</location>
        <topology evidence="1">Multi-pass membrane protein</topology>
    </subcellularLocation>
</comment>
<evidence type="ECO:0000256" key="7">
    <source>
        <dbReference type="ARBA" id="ARBA00022989"/>
    </source>
</evidence>
<feature type="transmembrane region" description="Helical" evidence="10">
    <location>
        <begin position="161"/>
        <end position="186"/>
    </location>
</feature>
<evidence type="ECO:0000256" key="8">
    <source>
        <dbReference type="ARBA" id="ARBA00023136"/>
    </source>
</evidence>
<feature type="region of interest" description="Disordered" evidence="9">
    <location>
        <begin position="18"/>
        <end position="74"/>
    </location>
</feature>
<evidence type="ECO:0000256" key="4">
    <source>
        <dbReference type="ARBA" id="ARBA00022554"/>
    </source>
</evidence>
<evidence type="ECO:0000313" key="12">
    <source>
        <dbReference type="EMBL" id="SAM00678.1"/>
    </source>
</evidence>
<feature type="transmembrane region" description="Helical" evidence="10">
    <location>
        <begin position="344"/>
        <end position="365"/>
    </location>
</feature>
<proteinExistence type="inferred from homology"/>
<dbReference type="GO" id="GO:0061459">
    <property type="term" value="F:L-arginine transmembrane transporter activity"/>
    <property type="evidence" value="ECO:0007669"/>
    <property type="project" value="TreeGrafter"/>
</dbReference>
<dbReference type="PANTHER" id="PTHR22950:SF678">
    <property type="entry name" value="VACUOLAR AMINO ACID TRANSPORTER 5-RELATED"/>
    <property type="match status" value="1"/>
</dbReference>
<evidence type="ECO:0000256" key="9">
    <source>
        <dbReference type="SAM" id="MobiDB-lite"/>
    </source>
</evidence>
<evidence type="ECO:0000256" key="6">
    <source>
        <dbReference type="ARBA" id="ARBA00022970"/>
    </source>
</evidence>
<dbReference type="InParanoid" id="A0A163M2J2"/>
<dbReference type="GO" id="GO:0000329">
    <property type="term" value="C:fungal-type vacuole membrane"/>
    <property type="evidence" value="ECO:0007669"/>
    <property type="project" value="TreeGrafter"/>
</dbReference>
<evidence type="ECO:0000256" key="5">
    <source>
        <dbReference type="ARBA" id="ARBA00022692"/>
    </source>
</evidence>
<dbReference type="AlphaFoldDB" id="A0A163M2J2"/>
<feature type="transmembrane region" description="Helical" evidence="10">
    <location>
        <begin position="401"/>
        <end position="419"/>
    </location>
</feature>
<dbReference type="GO" id="GO:0015194">
    <property type="term" value="F:L-serine transmembrane transporter activity"/>
    <property type="evidence" value="ECO:0007669"/>
    <property type="project" value="TreeGrafter"/>
</dbReference>
<feature type="transmembrane region" description="Helical" evidence="10">
    <location>
        <begin position="274"/>
        <end position="298"/>
    </location>
</feature>
<evidence type="ECO:0000313" key="13">
    <source>
        <dbReference type="Proteomes" id="UP000078561"/>
    </source>
</evidence>
<keyword evidence="6" id="KW-0029">Amino-acid transport</keyword>
<evidence type="ECO:0000256" key="3">
    <source>
        <dbReference type="ARBA" id="ARBA00022448"/>
    </source>
</evidence>
<keyword evidence="13" id="KW-1185">Reference proteome</keyword>
<keyword evidence="7 10" id="KW-1133">Transmembrane helix</keyword>
<reference evidence="12" key="1">
    <citation type="submission" date="2016-04" db="EMBL/GenBank/DDBJ databases">
        <authorList>
            <person name="Evans L.H."/>
            <person name="Alamgir A."/>
            <person name="Owens N."/>
            <person name="Weber N.D."/>
            <person name="Virtaneva K."/>
            <person name="Barbian K."/>
            <person name="Babar A."/>
            <person name="Rosenke K."/>
        </authorList>
    </citation>
    <scope>NUCLEOTIDE SEQUENCE [LARGE SCALE GENOMIC DNA]</scope>
    <source>
        <strain evidence="12">CBS 101.48</strain>
    </source>
</reference>
<sequence length="486" mass="53051">MTRPIVYTPVESYDETSILSSTLTPTTTNTSTTAAGGNHGESTSDATSWEEDHRPLLPRSSRTSSSYRQEGDASNHHHLVPTATPFSCAINLANTILGTGMLAMPSAMASVGLLPGILVILLSAMASGLGLYFLSCSARHTDGRNASFFAISKLTWPKMAVVFDLAIAIKCFGVAISYLIIIGDLMPQVVASFFQDANNVSILMDRRFWITLFMVTAVLPLSFLRKLDSLKYTSVVALIAVVYLCVIVIEHYFASDFTPPPAGSVEWVTFSSKFFSHLPVFVFAFTCHQNIFSVYNELQDNSQRIINKTIGISIGSSTFIYELIAILGYLSFGKNVSGNVISEYHQSLFVAGGRLAIVILVVFSYPLQAHPCRASLDKVLAWNSPDTRGLKVPPLPSPFKYFAMTTAILIGSYLVAITVTKLDIVLAFVGSTGSTTISFILPGLFYFKIHENDPWEARKISALALAVYGLLVMVICLTFNIIQLIH</sequence>
<dbReference type="GO" id="GO:0015189">
    <property type="term" value="F:L-lysine transmembrane transporter activity"/>
    <property type="evidence" value="ECO:0007669"/>
    <property type="project" value="TreeGrafter"/>
</dbReference>
<accession>A0A163M2J2</accession>
<comment type="similarity">
    <text evidence="2">Belongs to the amino acid/polyamine transporter 2 family.</text>
</comment>
<feature type="domain" description="Amino acid transporter transmembrane" evidence="11">
    <location>
        <begin position="82"/>
        <end position="482"/>
    </location>
</feature>
<feature type="compositionally biased region" description="Low complexity" evidence="9">
    <location>
        <begin position="57"/>
        <end position="68"/>
    </location>
</feature>
<dbReference type="OMA" id="DSIHHQR"/>
<dbReference type="InterPro" id="IPR013057">
    <property type="entry name" value="AA_transpt_TM"/>
</dbReference>
<dbReference type="STRING" id="4829.A0A163M2J2"/>
<dbReference type="GO" id="GO:0005302">
    <property type="term" value="F:L-tyrosine transmembrane transporter activity"/>
    <property type="evidence" value="ECO:0007669"/>
    <property type="project" value="TreeGrafter"/>
</dbReference>
<evidence type="ECO:0000256" key="2">
    <source>
        <dbReference type="ARBA" id="ARBA00008066"/>
    </source>
</evidence>
<feature type="transmembrane region" description="Helical" evidence="10">
    <location>
        <begin position="107"/>
        <end position="134"/>
    </location>
</feature>
<evidence type="ECO:0000256" key="1">
    <source>
        <dbReference type="ARBA" id="ARBA00004128"/>
    </source>
</evidence>
<name>A0A163M2J2_ABSGL</name>
<dbReference type="GO" id="GO:0005313">
    <property type="term" value="F:L-glutamate transmembrane transporter activity"/>
    <property type="evidence" value="ECO:0007669"/>
    <property type="project" value="TreeGrafter"/>
</dbReference>
<organism evidence="12">
    <name type="scientific">Absidia glauca</name>
    <name type="common">Pin mould</name>
    <dbReference type="NCBI Taxonomy" id="4829"/>
    <lineage>
        <taxon>Eukaryota</taxon>
        <taxon>Fungi</taxon>
        <taxon>Fungi incertae sedis</taxon>
        <taxon>Mucoromycota</taxon>
        <taxon>Mucoromycotina</taxon>
        <taxon>Mucoromycetes</taxon>
        <taxon>Mucorales</taxon>
        <taxon>Cunninghamellaceae</taxon>
        <taxon>Absidia</taxon>
    </lineage>
</organism>
<evidence type="ECO:0000256" key="10">
    <source>
        <dbReference type="SAM" id="Phobius"/>
    </source>
</evidence>
<feature type="compositionally biased region" description="Low complexity" evidence="9">
    <location>
        <begin position="18"/>
        <end position="33"/>
    </location>
</feature>
<feature type="transmembrane region" description="Helical" evidence="10">
    <location>
        <begin position="460"/>
        <end position="485"/>
    </location>
</feature>
<feature type="transmembrane region" description="Helical" evidence="10">
    <location>
        <begin position="425"/>
        <end position="448"/>
    </location>
</feature>
<dbReference type="PANTHER" id="PTHR22950">
    <property type="entry name" value="AMINO ACID TRANSPORTER"/>
    <property type="match status" value="1"/>
</dbReference>
<gene>
    <name evidence="12" type="primary">ABSGL_06394.1 scaffold 8296</name>
</gene>
<dbReference type="Pfam" id="PF01490">
    <property type="entry name" value="Aa_trans"/>
    <property type="match status" value="1"/>
</dbReference>
<dbReference type="EMBL" id="LT553376">
    <property type="protein sequence ID" value="SAM00678.1"/>
    <property type="molecule type" value="Genomic_DNA"/>
</dbReference>
<evidence type="ECO:0000259" key="11">
    <source>
        <dbReference type="Pfam" id="PF01490"/>
    </source>
</evidence>
<dbReference type="GO" id="GO:0005290">
    <property type="term" value="F:L-histidine transmembrane transporter activity"/>
    <property type="evidence" value="ECO:0007669"/>
    <property type="project" value="TreeGrafter"/>
</dbReference>
<feature type="transmembrane region" description="Helical" evidence="10">
    <location>
        <begin position="235"/>
        <end position="254"/>
    </location>
</feature>
<keyword evidence="3" id="KW-0813">Transport</keyword>
<protein>
    <recommendedName>
        <fullName evidence="11">Amino acid transporter transmembrane domain-containing protein</fullName>
    </recommendedName>
</protein>
<keyword evidence="5 10" id="KW-0812">Transmembrane</keyword>
<dbReference type="FunCoup" id="A0A163M2J2">
    <property type="interactions" value="383"/>
</dbReference>
<dbReference type="Proteomes" id="UP000078561">
    <property type="component" value="Unassembled WGS sequence"/>
</dbReference>
<dbReference type="OrthoDB" id="438545at2759"/>
<keyword evidence="8 10" id="KW-0472">Membrane</keyword>